<organism evidence="1 2">
    <name type="scientific">Gemmata massiliana</name>
    <dbReference type="NCBI Taxonomy" id="1210884"/>
    <lineage>
        <taxon>Bacteria</taxon>
        <taxon>Pseudomonadati</taxon>
        <taxon>Planctomycetota</taxon>
        <taxon>Planctomycetia</taxon>
        <taxon>Gemmatales</taxon>
        <taxon>Gemmataceae</taxon>
        <taxon>Gemmata</taxon>
    </lineage>
</organism>
<dbReference type="RefSeq" id="WP_162667470.1">
    <property type="nucleotide sequence ID" value="NZ_LR593886.1"/>
</dbReference>
<dbReference type="AlphaFoldDB" id="A0A6P2CVK8"/>
<dbReference type="KEGG" id="gms:SOIL9_50770"/>
<keyword evidence="2" id="KW-1185">Reference proteome</keyword>
<sequence length="93" mass="10748">MPVVSISEMFLDRAVTVTRWVTIRVEANTGPTITEELLARFPQLRLKHPEAAESHEIRWFGLWRDDGNDDLRYEPDVLIGEDEVVHFVNQLGC</sequence>
<dbReference type="EMBL" id="LR593886">
    <property type="protein sequence ID" value="VTR92637.1"/>
    <property type="molecule type" value="Genomic_DNA"/>
</dbReference>
<protein>
    <submittedName>
        <fullName evidence="1">Uncharacterized protein</fullName>
    </submittedName>
</protein>
<accession>A0A6P2CVK8</accession>
<evidence type="ECO:0000313" key="2">
    <source>
        <dbReference type="Proteomes" id="UP000464178"/>
    </source>
</evidence>
<evidence type="ECO:0000313" key="1">
    <source>
        <dbReference type="EMBL" id="VTR92637.1"/>
    </source>
</evidence>
<gene>
    <name evidence="1" type="ORF">SOIL9_50770</name>
</gene>
<dbReference type="Proteomes" id="UP000464178">
    <property type="component" value="Chromosome"/>
</dbReference>
<proteinExistence type="predicted"/>
<reference evidence="1 2" key="1">
    <citation type="submission" date="2019-05" db="EMBL/GenBank/DDBJ databases">
        <authorList>
            <consortium name="Science for Life Laboratories"/>
        </authorList>
    </citation>
    <scope>NUCLEOTIDE SEQUENCE [LARGE SCALE GENOMIC DNA]</scope>
    <source>
        <strain evidence="1">Soil9</strain>
    </source>
</reference>
<name>A0A6P2CVK8_9BACT</name>